<dbReference type="CDD" id="cd09274">
    <property type="entry name" value="RNase_HI_RT_Ty3"/>
    <property type="match status" value="1"/>
</dbReference>
<evidence type="ECO:0000313" key="3">
    <source>
        <dbReference type="Proteomes" id="UP000257109"/>
    </source>
</evidence>
<dbReference type="Gene3D" id="3.10.10.10">
    <property type="entry name" value="HIV Type 1 Reverse Transcriptase, subunit A, domain 1"/>
    <property type="match status" value="1"/>
</dbReference>
<feature type="non-terminal residue" evidence="2">
    <location>
        <position position="1"/>
    </location>
</feature>
<sequence>MPIRKQQRRMNLTILDVVKKEVTKLLPVGIIYPILDNQVFEKLAGKSHYCFLDGFSRYMQIHIALEDQHKTTSTCPIGTFAYIGMPFGMCNVSTFRELKSQLTSAPILQAPNWEFPFELMCDASNSALGAVLGQRVGVGKPVHVISYASRTMDPTQLNYSTIEKELLAIKPNAKPRLIQWMLLLQQFNIEIKDKKGAKNSIADHLSRIEKEADPMPIRDEFQNGQLLHITTPTPWFADICNFVAAS</sequence>
<organism evidence="2 3">
    <name type="scientific">Mucuna pruriens</name>
    <name type="common">Velvet bean</name>
    <name type="synonym">Dolichos pruriens</name>
    <dbReference type="NCBI Taxonomy" id="157652"/>
    <lineage>
        <taxon>Eukaryota</taxon>
        <taxon>Viridiplantae</taxon>
        <taxon>Streptophyta</taxon>
        <taxon>Embryophyta</taxon>
        <taxon>Tracheophyta</taxon>
        <taxon>Spermatophyta</taxon>
        <taxon>Magnoliopsida</taxon>
        <taxon>eudicotyledons</taxon>
        <taxon>Gunneridae</taxon>
        <taxon>Pentapetalae</taxon>
        <taxon>rosids</taxon>
        <taxon>fabids</taxon>
        <taxon>Fabales</taxon>
        <taxon>Fabaceae</taxon>
        <taxon>Papilionoideae</taxon>
        <taxon>50 kb inversion clade</taxon>
        <taxon>NPAAA clade</taxon>
        <taxon>indigoferoid/millettioid clade</taxon>
        <taxon>Phaseoleae</taxon>
        <taxon>Mucuna</taxon>
    </lineage>
</organism>
<dbReference type="Proteomes" id="UP000257109">
    <property type="component" value="Unassembled WGS sequence"/>
</dbReference>
<gene>
    <name evidence="2" type="primary">pol</name>
    <name evidence="2" type="ORF">CR513_57010</name>
</gene>
<dbReference type="Pfam" id="PF17919">
    <property type="entry name" value="RT_RNaseH_2"/>
    <property type="match status" value="1"/>
</dbReference>
<dbReference type="AlphaFoldDB" id="A0A371EEG1"/>
<dbReference type="PANTHER" id="PTHR34072">
    <property type="entry name" value="ENZYMATIC POLYPROTEIN-RELATED"/>
    <property type="match status" value="1"/>
</dbReference>
<proteinExistence type="predicted"/>
<dbReference type="InterPro" id="IPR043502">
    <property type="entry name" value="DNA/RNA_pol_sf"/>
</dbReference>
<dbReference type="InterPro" id="IPR041577">
    <property type="entry name" value="RT_RNaseH_2"/>
</dbReference>
<feature type="domain" description="Reverse transcriptase/retrotransposon-derived protein RNase H-like" evidence="1">
    <location>
        <begin position="94"/>
        <end position="170"/>
    </location>
</feature>
<protein>
    <submittedName>
        <fullName evidence="2">Retrovirus-related Pol polyprotein</fullName>
    </submittedName>
</protein>
<name>A0A371EEG1_MUCPR</name>
<accession>A0A371EEG1</accession>
<dbReference type="SUPFAM" id="SSF56672">
    <property type="entry name" value="DNA/RNA polymerases"/>
    <property type="match status" value="1"/>
</dbReference>
<dbReference type="OrthoDB" id="1417174at2759"/>
<dbReference type="Gene3D" id="3.10.20.370">
    <property type="match status" value="1"/>
</dbReference>
<comment type="caution">
    <text evidence="2">The sequence shown here is derived from an EMBL/GenBank/DDBJ whole genome shotgun (WGS) entry which is preliminary data.</text>
</comment>
<reference evidence="2" key="1">
    <citation type="submission" date="2018-05" db="EMBL/GenBank/DDBJ databases">
        <title>Draft genome of Mucuna pruriens seed.</title>
        <authorList>
            <person name="Nnadi N.E."/>
            <person name="Vos R."/>
            <person name="Hasami M.H."/>
            <person name="Devisetty U.K."/>
            <person name="Aguiy J.C."/>
        </authorList>
    </citation>
    <scope>NUCLEOTIDE SEQUENCE [LARGE SCALE GENOMIC DNA]</scope>
    <source>
        <strain evidence="2">JCA_2017</strain>
    </source>
</reference>
<dbReference type="STRING" id="157652.A0A371EEG1"/>
<keyword evidence="3" id="KW-1185">Reference proteome</keyword>
<evidence type="ECO:0000259" key="1">
    <source>
        <dbReference type="Pfam" id="PF17919"/>
    </source>
</evidence>
<dbReference type="EMBL" id="QJKJ01014381">
    <property type="protein sequence ID" value="RDX64438.1"/>
    <property type="molecule type" value="Genomic_DNA"/>
</dbReference>
<evidence type="ECO:0000313" key="2">
    <source>
        <dbReference type="EMBL" id="RDX64438.1"/>
    </source>
</evidence>
<dbReference type="PANTHER" id="PTHR34072:SF57">
    <property type="entry name" value="RNA-DIRECTED DNA POLYMERASE"/>
    <property type="match status" value="1"/>
</dbReference>